<protein>
    <submittedName>
        <fullName evidence="2">DUF1127 domain-containing protein</fullName>
    </submittedName>
</protein>
<proteinExistence type="predicted"/>
<dbReference type="Pfam" id="PF06568">
    <property type="entry name" value="YjiS-like"/>
    <property type="match status" value="1"/>
</dbReference>
<dbReference type="InterPro" id="IPR009506">
    <property type="entry name" value="YjiS-like"/>
</dbReference>
<name>A0A5J5GPH8_9RHOB</name>
<dbReference type="Proteomes" id="UP000326554">
    <property type="component" value="Unassembled WGS sequence"/>
</dbReference>
<feature type="domain" description="YjiS-like" evidence="1">
    <location>
        <begin position="27"/>
        <end position="51"/>
    </location>
</feature>
<dbReference type="EMBL" id="VYQE01000001">
    <property type="protein sequence ID" value="KAA9010201.1"/>
    <property type="molecule type" value="Genomic_DNA"/>
</dbReference>
<dbReference type="RefSeq" id="WP_150443687.1">
    <property type="nucleotide sequence ID" value="NZ_VYQE01000001.1"/>
</dbReference>
<organism evidence="2 3">
    <name type="scientific">Histidinibacterium aquaticum</name>
    <dbReference type="NCBI Taxonomy" id="2613962"/>
    <lineage>
        <taxon>Bacteria</taxon>
        <taxon>Pseudomonadati</taxon>
        <taxon>Pseudomonadota</taxon>
        <taxon>Alphaproteobacteria</taxon>
        <taxon>Rhodobacterales</taxon>
        <taxon>Paracoccaceae</taxon>
        <taxon>Histidinibacterium</taxon>
    </lineage>
</organism>
<evidence type="ECO:0000313" key="3">
    <source>
        <dbReference type="Proteomes" id="UP000326554"/>
    </source>
</evidence>
<keyword evidence="3" id="KW-1185">Reference proteome</keyword>
<accession>A0A5J5GPH8</accession>
<evidence type="ECO:0000313" key="2">
    <source>
        <dbReference type="EMBL" id="KAA9010201.1"/>
    </source>
</evidence>
<reference evidence="2 3" key="1">
    <citation type="submission" date="2019-09" db="EMBL/GenBank/DDBJ databases">
        <authorList>
            <person name="Park J.-S."/>
            <person name="Choi H.-J."/>
        </authorList>
    </citation>
    <scope>NUCLEOTIDE SEQUENCE [LARGE SCALE GENOMIC DNA]</scope>
    <source>
        <strain evidence="2 3">176SS1-4</strain>
    </source>
</reference>
<evidence type="ECO:0000259" key="1">
    <source>
        <dbReference type="Pfam" id="PF06568"/>
    </source>
</evidence>
<dbReference type="AlphaFoldDB" id="A0A5J5GPH8"/>
<gene>
    <name evidence="2" type="ORF">F3S47_02830</name>
</gene>
<comment type="caution">
    <text evidence="2">The sequence shown here is derived from an EMBL/GenBank/DDBJ whole genome shotgun (WGS) entry which is preliminary data.</text>
</comment>
<sequence>MTTMTRTLAVTGSRRRAAGLLDLLGLYRQRRALARLDASGLRDIGVSASDAAREAARPVWDVPAGWRC</sequence>